<keyword evidence="3" id="KW-1185">Reference proteome</keyword>
<organism evidence="2 3">
    <name type="scientific">Paenibacillus ginsengarvi</name>
    <dbReference type="NCBI Taxonomy" id="400777"/>
    <lineage>
        <taxon>Bacteria</taxon>
        <taxon>Bacillati</taxon>
        <taxon>Bacillota</taxon>
        <taxon>Bacilli</taxon>
        <taxon>Bacillales</taxon>
        <taxon>Paenibacillaceae</taxon>
        <taxon>Paenibacillus</taxon>
    </lineage>
</organism>
<comment type="caution">
    <text evidence="2">The sequence shown here is derived from an EMBL/GenBank/DDBJ whole genome shotgun (WGS) entry which is preliminary data.</text>
</comment>
<reference evidence="2 3" key="1">
    <citation type="journal article" date="2007" name="Int. J. Syst. Evol. Microbiol.">
        <title>Paenibacillus ginsengarvi sp. nov., isolated from soil from ginseng cultivation.</title>
        <authorList>
            <person name="Yoon M.H."/>
            <person name="Ten L.N."/>
            <person name="Im W.T."/>
        </authorList>
    </citation>
    <scope>NUCLEOTIDE SEQUENCE [LARGE SCALE GENOMIC DNA]</scope>
    <source>
        <strain evidence="2 3">KCTC 13059</strain>
    </source>
</reference>
<accession>A0A3B0CKX1</accession>
<feature type="region of interest" description="Disordered" evidence="1">
    <location>
        <begin position="51"/>
        <end position="76"/>
    </location>
</feature>
<dbReference type="Pfam" id="PF13072">
    <property type="entry name" value="MciZ"/>
    <property type="match status" value="1"/>
</dbReference>
<evidence type="ECO:0000313" key="3">
    <source>
        <dbReference type="Proteomes" id="UP000282311"/>
    </source>
</evidence>
<name>A0A3B0CKX1_9BACL</name>
<dbReference type="Proteomes" id="UP000282311">
    <property type="component" value="Unassembled WGS sequence"/>
</dbReference>
<sequence length="76" mass="8349">MKSYITETQLRLVGKGWEIRRQLRDMNALAEGGRTPLAALLPALIRADDAATAPAAPPRKPNKKTPDRRVVPFPSS</sequence>
<evidence type="ECO:0000313" key="2">
    <source>
        <dbReference type="EMBL" id="RKN84666.1"/>
    </source>
</evidence>
<protein>
    <submittedName>
        <fullName evidence="2">Z-ring formation inhibitor MciZ</fullName>
    </submittedName>
</protein>
<dbReference type="AlphaFoldDB" id="A0A3B0CKX1"/>
<proteinExistence type="predicted"/>
<gene>
    <name evidence="2" type="primary">mciZ</name>
    <name evidence="2" type="ORF">D7M11_11775</name>
</gene>
<evidence type="ECO:0000256" key="1">
    <source>
        <dbReference type="SAM" id="MobiDB-lite"/>
    </source>
</evidence>
<dbReference type="EMBL" id="RBAH01000007">
    <property type="protein sequence ID" value="RKN84666.1"/>
    <property type="molecule type" value="Genomic_DNA"/>
</dbReference>
<dbReference type="OrthoDB" id="2990038at2"/>
<dbReference type="InterPro" id="IPR025177">
    <property type="entry name" value="MciZ"/>
</dbReference>
<dbReference type="RefSeq" id="WP_120747409.1">
    <property type="nucleotide sequence ID" value="NZ_RBAH01000007.1"/>
</dbReference>